<dbReference type="InterPro" id="IPR036568">
    <property type="entry name" value="GGCT-like_sf"/>
</dbReference>
<reference evidence="4 5" key="1">
    <citation type="submission" date="2022-05" db="EMBL/GenBank/DDBJ databases">
        <authorList>
            <consortium name="Genoscope - CEA"/>
            <person name="William W."/>
        </authorList>
    </citation>
    <scope>NUCLEOTIDE SEQUENCE [LARGE SCALE GENOMIC DNA]</scope>
</reference>
<dbReference type="InterPro" id="IPR009288">
    <property type="entry name" value="AIG2-like_dom"/>
</dbReference>
<dbReference type="EMBL" id="CALNXK010000104">
    <property type="protein sequence ID" value="CAH3156405.1"/>
    <property type="molecule type" value="Genomic_DNA"/>
</dbReference>
<evidence type="ECO:0000313" key="5">
    <source>
        <dbReference type="Proteomes" id="UP001159405"/>
    </source>
</evidence>
<evidence type="ECO:0000256" key="1">
    <source>
        <dbReference type="ARBA" id="ARBA00012346"/>
    </source>
</evidence>
<proteinExistence type="predicted"/>
<evidence type="ECO:0000259" key="3">
    <source>
        <dbReference type="Pfam" id="PF06094"/>
    </source>
</evidence>
<gene>
    <name evidence="4" type="ORF">PLOB_00001805</name>
</gene>
<dbReference type="CDD" id="cd06661">
    <property type="entry name" value="GGCT_like"/>
    <property type="match status" value="1"/>
</dbReference>
<feature type="domain" description="Gamma-glutamylcyclotransferase AIG2-like" evidence="3">
    <location>
        <begin position="7"/>
        <end position="109"/>
    </location>
</feature>
<keyword evidence="2" id="KW-0456">Lyase</keyword>
<evidence type="ECO:0000256" key="2">
    <source>
        <dbReference type="ARBA" id="ARBA00023239"/>
    </source>
</evidence>
<keyword evidence="5" id="KW-1185">Reference proteome</keyword>
<accession>A0ABN8Q6T8</accession>
<evidence type="ECO:0000313" key="4">
    <source>
        <dbReference type="EMBL" id="CAH3156405.1"/>
    </source>
</evidence>
<dbReference type="InterPro" id="IPR017939">
    <property type="entry name" value="G-Glutamylcylcotransferase"/>
</dbReference>
<protein>
    <recommendedName>
        <fullName evidence="1">gamma-glutamylcyclotransferase</fullName>
        <ecNumber evidence="1">4.3.2.9</ecNumber>
    </recommendedName>
</protein>
<dbReference type="Gene3D" id="3.10.490.10">
    <property type="entry name" value="Gamma-glutamyl cyclotransferase-like"/>
    <property type="match status" value="1"/>
</dbReference>
<dbReference type="SUPFAM" id="SSF110857">
    <property type="entry name" value="Gamma-glutamyl cyclotransferase-like"/>
    <property type="match status" value="1"/>
</dbReference>
<comment type="caution">
    <text evidence="4">The sequence shown here is derived from an EMBL/GenBank/DDBJ whole genome shotgun (WGS) entry which is preliminary data.</text>
</comment>
<organism evidence="4 5">
    <name type="scientific">Porites lobata</name>
    <dbReference type="NCBI Taxonomy" id="104759"/>
    <lineage>
        <taxon>Eukaryota</taxon>
        <taxon>Metazoa</taxon>
        <taxon>Cnidaria</taxon>
        <taxon>Anthozoa</taxon>
        <taxon>Hexacorallia</taxon>
        <taxon>Scleractinia</taxon>
        <taxon>Fungiina</taxon>
        <taxon>Poritidae</taxon>
        <taxon>Porites</taxon>
    </lineage>
</organism>
<dbReference type="Proteomes" id="UP001159405">
    <property type="component" value="Unassembled WGS sequence"/>
</dbReference>
<sequence length="152" mass="17603">MEETELYFAFGSNLSARKMRERGTRFISRERAVLRGFRVVFSIWKDDGFGYASIIPDKESTVYGVLYICLKGSLTKLDEHEAGRLRRVNVQVERKSGEIVDATAYQAYEETYVKEGLKPSQIYLNEILEGEDLIPKKYADYFRNFLCDKTGK</sequence>
<name>A0ABN8Q6T8_9CNID</name>
<dbReference type="InterPro" id="IPR013024">
    <property type="entry name" value="GGCT-like"/>
</dbReference>
<dbReference type="PANTHER" id="PTHR12935">
    <property type="entry name" value="GAMMA-GLUTAMYLCYCLOTRANSFERASE"/>
    <property type="match status" value="1"/>
</dbReference>
<dbReference type="PANTHER" id="PTHR12935:SF0">
    <property type="entry name" value="GAMMA-GLUTAMYLCYCLOTRANSFERASE"/>
    <property type="match status" value="1"/>
</dbReference>
<dbReference type="Pfam" id="PF06094">
    <property type="entry name" value="GGACT"/>
    <property type="match status" value="1"/>
</dbReference>
<dbReference type="EC" id="4.3.2.9" evidence="1"/>